<feature type="domain" description="Reverse transcriptase zinc-binding" evidence="2">
    <location>
        <begin position="536"/>
        <end position="597"/>
    </location>
</feature>
<dbReference type="Gene3D" id="3.60.10.10">
    <property type="entry name" value="Endonuclease/exonuclease/phosphatase"/>
    <property type="match status" value="1"/>
</dbReference>
<name>A0AAF0Q4P6_SOLVR</name>
<gene>
    <name evidence="3" type="ORF">MTR67_006754</name>
</gene>
<dbReference type="Proteomes" id="UP001234989">
    <property type="component" value="Chromosome 1"/>
</dbReference>
<evidence type="ECO:0000313" key="3">
    <source>
        <dbReference type="EMBL" id="WMV13369.1"/>
    </source>
</evidence>
<dbReference type="AlphaFoldDB" id="A0AAF0Q4P6"/>
<proteinExistence type="predicted"/>
<keyword evidence="4" id="KW-1185">Reference proteome</keyword>
<sequence>MWDKRVWRGELVIAANQMVTCKFEGINQALTWFLSAVYASCDPITRRELWQEFINIKELCNGPWVACGDFNATRYPNERSEGHGITTPMTEFSDWINEMEFIDPPLFGGSFTWRRGDNHMSASRIDRFLFSSQWDGTFTGIKQSILPRIGSDHSPILLECGDLNLKKSYFKFEQWWLRVEGFSDKVKDWWESFNITGTGSYVLASKLRMLKGKLKEWKRENRNNWNQRKEEILNQLSILEKTQELRLLSEDELLQKVHLSMEFEDVAKNEEIAWRQRSRVHWLKHGDKNTKFFHRMATAHKRFNTIDMLMVEGVTVTDSEEIKGTIINFYQNLYRESEQWRPDFNVQGAESITQEENVWLQRQFEEDEVFNCIKSCASDKAPGPDGFPMSFFQTFWEILKTDFMNATEEWVSNVVDSTYGVSVWRSIRNLWDSLMENLVVKVGEGNKIFFWKDKWIGQECLNSVFPDLFSFCTNPEAKIAEIWSPQGWNLTFRRNLNDWEVDRIAELLLKLGEFTGPTTEADGIRWKHNSDGKLSVSRLYKREIMAHSGGILGPWKQIWKGNIPTKVKCFTWLVIRRACLTQEKLKKRGFQIVSRCGAWFTASLKSPG</sequence>
<dbReference type="InterPro" id="IPR036691">
    <property type="entry name" value="Endo/exonu/phosph_ase_sf"/>
</dbReference>
<reference evidence="3" key="1">
    <citation type="submission" date="2023-08" db="EMBL/GenBank/DDBJ databases">
        <title>A de novo genome assembly of Solanum verrucosum Schlechtendal, a Mexican diploid species geographically isolated from the other diploid A-genome species in potato relatives.</title>
        <authorList>
            <person name="Hosaka K."/>
        </authorList>
    </citation>
    <scope>NUCLEOTIDE SEQUENCE</scope>
    <source>
        <tissue evidence="3">Young leaves</tissue>
    </source>
</reference>
<feature type="domain" description="Endonuclease/exonuclease/phosphatase" evidence="1">
    <location>
        <begin position="35"/>
        <end position="153"/>
    </location>
</feature>
<dbReference type="EMBL" id="CP133612">
    <property type="protein sequence ID" value="WMV13369.1"/>
    <property type="molecule type" value="Genomic_DNA"/>
</dbReference>
<evidence type="ECO:0000313" key="4">
    <source>
        <dbReference type="Proteomes" id="UP001234989"/>
    </source>
</evidence>
<dbReference type="Pfam" id="PF13966">
    <property type="entry name" value="zf-RVT"/>
    <property type="match status" value="1"/>
</dbReference>
<evidence type="ECO:0000259" key="1">
    <source>
        <dbReference type="Pfam" id="PF03372"/>
    </source>
</evidence>
<dbReference type="InterPro" id="IPR005135">
    <property type="entry name" value="Endo/exonuclease/phosphatase"/>
</dbReference>
<dbReference type="GO" id="GO:0003824">
    <property type="term" value="F:catalytic activity"/>
    <property type="evidence" value="ECO:0007669"/>
    <property type="project" value="InterPro"/>
</dbReference>
<dbReference type="PANTHER" id="PTHR36617">
    <property type="entry name" value="PROTEIN, PUTATIVE-RELATED"/>
    <property type="match status" value="1"/>
</dbReference>
<organism evidence="3 4">
    <name type="scientific">Solanum verrucosum</name>
    <dbReference type="NCBI Taxonomy" id="315347"/>
    <lineage>
        <taxon>Eukaryota</taxon>
        <taxon>Viridiplantae</taxon>
        <taxon>Streptophyta</taxon>
        <taxon>Embryophyta</taxon>
        <taxon>Tracheophyta</taxon>
        <taxon>Spermatophyta</taxon>
        <taxon>Magnoliopsida</taxon>
        <taxon>eudicotyledons</taxon>
        <taxon>Gunneridae</taxon>
        <taxon>Pentapetalae</taxon>
        <taxon>asterids</taxon>
        <taxon>lamiids</taxon>
        <taxon>Solanales</taxon>
        <taxon>Solanaceae</taxon>
        <taxon>Solanoideae</taxon>
        <taxon>Solaneae</taxon>
        <taxon>Solanum</taxon>
    </lineage>
</organism>
<dbReference type="SUPFAM" id="SSF56219">
    <property type="entry name" value="DNase I-like"/>
    <property type="match status" value="1"/>
</dbReference>
<accession>A0AAF0Q4P6</accession>
<dbReference type="InterPro" id="IPR026960">
    <property type="entry name" value="RVT-Znf"/>
</dbReference>
<evidence type="ECO:0000259" key="2">
    <source>
        <dbReference type="Pfam" id="PF13966"/>
    </source>
</evidence>
<dbReference type="Pfam" id="PF03372">
    <property type="entry name" value="Exo_endo_phos"/>
    <property type="match status" value="1"/>
</dbReference>
<evidence type="ECO:0008006" key="5">
    <source>
        <dbReference type="Google" id="ProtNLM"/>
    </source>
</evidence>
<dbReference type="PANTHER" id="PTHR36617:SF16">
    <property type="entry name" value="OS04G0516500 PROTEIN"/>
    <property type="match status" value="1"/>
</dbReference>
<protein>
    <recommendedName>
        <fullName evidence="5">Reverse transcriptase zinc-binding domain-containing protein</fullName>
    </recommendedName>
</protein>